<accession>A0A8J2PDU0</accession>
<feature type="transmembrane region" description="Helical" evidence="2">
    <location>
        <begin position="235"/>
        <end position="254"/>
    </location>
</feature>
<feature type="chain" id="PRO_5035153185" description="Acyltransferase 3 domain-containing protein" evidence="3">
    <location>
        <begin position="28"/>
        <end position="740"/>
    </location>
</feature>
<feature type="transmembrane region" description="Helical" evidence="2">
    <location>
        <begin position="478"/>
        <end position="497"/>
    </location>
</feature>
<evidence type="ECO:0000259" key="4">
    <source>
        <dbReference type="Pfam" id="PF01757"/>
    </source>
</evidence>
<keyword evidence="2" id="KW-1133">Transmembrane helix</keyword>
<keyword evidence="6" id="KW-1185">Reference proteome</keyword>
<dbReference type="InterPro" id="IPR052728">
    <property type="entry name" value="O2_lipid_transport_reg"/>
</dbReference>
<organism evidence="5 6">
    <name type="scientific">Allacma fusca</name>
    <dbReference type="NCBI Taxonomy" id="39272"/>
    <lineage>
        <taxon>Eukaryota</taxon>
        <taxon>Metazoa</taxon>
        <taxon>Ecdysozoa</taxon>
        <taxon>Arthropoda</taxon>
        <taxon>Hexapoda</taxon>
        <taxon>Collembola</taxon>
        <taxon>Symphypleona</taxon>
        <taxon>Sminthuridae</taxon>
        <taxon>Allacma</taxon>
    </lineage>
</organism>
<feature type="transmembrane region" description="Helical" evidence="2">
    <location>
        <begin position="306"/>
        <end position="324"/>
    </location>
</feature>
<sequence>MNLFRSIASGIFFALFISWTYIPPVSSQAFPGSIAQERINKLFAEFPELKERSEQFKALETPRGNQEKVNLKEVLQQQTIFSLLRQSKANPKDTLDPIFENVTSTCEQHFRYALNSIFWLNGVPETWALQMFDSYGPELMKLIAQAPGNSSTMEVLSPGLRESVSFQVLLEYMMDLTSFPWLIPMTGACFPDSCSAVDVQQILTSYHKHVSQDYVSQAVVSTFTDEKPSFDASDYVMIVVLAFICILCLSGTLLDIQRSSKENNSHSSPGFAMKLLLAFSFYTNTKKWASTKVGSDNLGCLHGIRFLSMGWVVLGHTFSMILSQPTWNLVDLKMLYKDWTFYPILNGTVSVDTFFTLSGTLVAYSLLKELDKTKGKLNYPLFVIHRYLRLTPTYLILMGVMATILPYFGNGPLWYMMEAESKGCQDFWWHNVLYVNNLIKHETGGCYGEAWYLANDMQFYLLSPLVIYPLWRWKRIGFGILAVLSIASVVIPTWIIADKRLPPTLTASIDLKTYMADIYLKPWTRFGPYVVGLGLGYILHYRVRNLGKFRAIPKLIIAVGWALSTAVALGVIFGGMYYFDPVNKDETFSSFHTAVYGGLHRTIWGVCICWIIFACVSGYGGWVNKFLSLKLFMPLGRLTFCMYITAYHIQMIFHSSIPHAEHFSMYRAVNVFFAHLVMSGFAAYVLTMALESPFIHIEKMIFESRTPARPVQQANNLKPEEANVSDRNANDLSVKIENGK</sequence>
<feature type="transmembrane region" description="Helical" evidence="2">
    <location>
        <begin position="635"/>
        <end position="653"/>
    </location>
</feature>
<gene>
    <name evidence="5" type="ORF">AFUS01_LOCUS30273</name>
</gene>
<feature type="signal peptide" evidence="3">
    <location>
        <begin position="1"/>
        <end position="27"/>
    </location>
</feature>
<feature type="transmembrane region" description="Helical" evidence="2">
    <location>
        <begin position="665"/>
        <end position="690"/>
    </location>
</feature>
<comment type="caution">
    <text evidence="5">The sequence shown here is derived from an EMBL/GenBank/DDBJ whole genome shotgun (WGS) entry which is preliminary data.</text>
</comment>
<evidence type="ECO:0000256" key="3">
    <source>
        <dbReference type="SAM" id="SignalP"/>
    </source>
</evidence>
<dbReference type="EMBL" id="CAJVCH010461862">
    <property type="protein sequence ID" value="CAG7819852.1"/>
    <property type="molecule type" value="Genomic_DNA"/>
</dbReference>
<evidence type="ECO:0000313" key="5">
    <source>
        <dbReference type="EMBL" id="CAG7819852.1"/>
    </source>
</evidence>
<feature type="transmembrane region" description="Helical" evidence="2">
    <location>
        <begin position="555"/>
        <end position="579"/>
    </location>
</feature>
<dbReference type="PANTHER" id="PTHR11161:SF69">
    <property type="entry name" value="NOSE RESISTANT TO FLUOXETINE PROTEIN 6-LIKE PROTEIN"/>
    <property type="match status" value="1"/>
</dbReference>
<keyword evidence="2" id="KW-0472">Membrane</keyword>
<proteinExistence type="predicted"/>
<dbReference type="InterPro" id="IPR002656">
    <property type="entry name" value="Acyl_transf_3_dom"/>
</dbReference>
<feature type="transmembrane region" description="Helical" evidence="2">
    <location>
        <begin position="450"/>
        <end position="471"/>
    </location>
</feature>
<name>A0A8J2PDU0_9HEXA</name>
<evidence type="ECO:0000256" key="1">
    <source>
        <dbReference type="SAM" id="MobiDB-lite"/>
    </source>
</evidence>
<dbReference type="Pfam" id="PF01757">
    <property type="entry name" value="Acyl_transf_3"/>
    <property type="match status" value="1"/>
</dbReference>
<feature type="transmembrane region" description="Helical" evidence="2">
    <location>
        <begin position="526"/>
        <end position="543"/>
    </location>
</feature>
<dbReference type="Proteomes" id="UP000708208">
    <property type="component" value="Unassembled WGS sequence"/>
</dbReference>
<reference evidence="5" key="1">
    <citation type="submission" date="2021-06" db="EMBL/GenBank/DDBJ databases">
        <authorList>
            <person name="Hodson N. C."/>
            <person name="Mongue J. A."/>
            <person name="Jaron S. K."/>
        </authorList>
    </citation>
    <scope>NUCLEOTIDE SEQUENCE</scope>
</reference>
<keyword evidence="2" id="KW-0812">Transmembrane</keyword>
<feature type="transmembrane region" description="Helical" evidence="2">
    <location>
        <begin position="599"/>
        <end position="623"/>
    </location>
</feature>
<keyword evidence="3" id="KW-0732">Signal</keyword>
<feature type="transmembrane region" description="Helical" evidence="2">
    <location>
        <begin position="344"/>
        <end position="367"/>
    </location>
</feature>
<protein>
    <recommendedName>
        <fullName evidence="4">Acyltransferase 3 domain-containing protein</fullName>
    </recommendedName>
</protein>
<dbReference type="AlphaFoldDB" id="A0A8J2PDU0"/>
<feature type="transmembrane region" description="Helical" evidence="2">
    <location>
        <begin position="387"/>
        <end position="408"/>
    </location>
</feature>
<evidence type="ECO:0000313" key="6">
    <source>
        <dbReference type="Proteomes" id="UP000708208"/>
    </source>
</evidence>
<feature type="domain" description="Acyltransferase 3" evidence="4">
    <location>
        <begin position="301"/>
        <end position="689"/>
    </location>
</feature>
<feature type="region of interest" description="Disordered" evidence="1">
    <location>
        <begin position="712"/>
        <end position="740"/>
    </location>
</feature>
<dbReference type="GO" id="GO:0016747">
    <property type="term" value="F:acyltransferase activity, transferring groups other than amino-acyl groups"/>
    <property type="evidence" value="ECO:0007669"/>
    <property type="project" value="InterPro"/>
</dbReference>
<dbReference type="PANTHER" id="PTHR11161">
    <property type="entry name" value="O-ACYLTRANSFERASE"/>
    <property type="match status" value="1"/>
</dbReference>
<dbReference type="OrthoDB" id="207378at2759"/>
<evidence type="ECO:0000256" key="2">
    <source>
        <dbReference type="SAM" id="Phobius"/>
    </source>
</evidence>